<protein>
    <submittedName>
        <fullName evidence="1">Uncharacterized protein</fullName>
    </submittedName>
</protein>
<evidence type="ECO:0000313" key="2">
    <source>
        <dbReference type="Proteomes" id="UP000286415"/>
    </source>
</evidence>
<sequence length="142" mass="16183">MCQPPGMEQHTHCGQDMTSLQALSWTPLYPHFLDAAQNKKVVVKSCGEHLAMKLLNPLFRCRICLFAITINMQFGQMDFYIFGETIFNLIPAEWINANAEIILGKPCIALTWNNNAVLFAFFLHTISCTRNGVEPEWIFDNT</sequence>
<gene>
    <name evidence="1" type="ORF">CSKR_203541</name>
</gene>
<dbReference type="EMBL" id="NIRI02000056">
    <property type="protein sequence ID" value="KAG5446641.1"/>
    <property type="molecule type" value="Genomic_DNA"/>
</dbReference>
<reference evidence="1 2" key="1">
    <citation type="journal article" date="2018" name="Biotechnol. Adv.">
        <title>Improved genomic resources and new bioinformatic workflow for the carcinogenic parasite Clonorchis sinensis: Biotechnological implications.</title>
        <authorList>
            <person name="Wang D."/>
            <person name="Korhonen P.K."/>
            <person name="Gasser R.B."/>
            <person name="Young N.D."/>
        </authorList>
    </citation>
    <scope>NUCLEOTIDE SEQUENCE [LARGE SCALE GENOMIC DNA]</scope>
    <source>
        <strain evidence="1">Cs-k2</strain>
    </source>
</reference>
<evidence type="ECO:0000313" key="1">
    <source>
        <dbReference type="EMBL" id="KAG5446641.1"/>
    </source>
</evidence>
<proteinExistence type="predicted"/>
<keyword evidence="2" id="KW-1185">Reference proteome</keyword>
<accession>A0A8T1MD55</accession>
<name>A0A8T1MD55_CLOSI</name>
<comment type="caution">
    <text evidence="1">The sequence shown here is derived from an EMBL/GenBank/DDBJ whole genome shotgun (WGS) entry which is preliminary data.</text>
</comment>
<dbReference type="AlphaFoldDB" id="A0A8T1MD55"/>
<dbReference type="Proteomes" id="UP000286415">
    <property type="component" value="Unassembled WGS sequence"/>
</dbReference>
<reference evidence="1 2" key="2">
    <citation type="journal article" date="2021" name="Genomics">
        <title>High-quality reference genome for Clonorchis sinensis.</title>
        <authorList>
            <person name="Young N.D."/>
            <person name="Stroehlein A.J."/>
            <person name="Kinkar L."/>
            <person name="Wang T."/>
            <person name="Sohn W.M."/>
            <person name="Chang B.C.H."/>
            <person name="Kaur P."/>
            <person name="Weisz D."/>
            <person name="Dudchenko O."/>
            <person name="Aiden E.L."/>
            <person name="Korhonen P.K."/>
            <person name="Gasser R.B."/>
        </authorList>
    </citation>
    <scope>NUCLEOTIDE SEQUENCE [LARGE SCALE GENOMIC DNA]</scope>
    <source>
        <strain evidence="1">Cs-k2</strain>
    </source>
</reference>
<organism evidence="1 2">
    <name type="scientific">Clonorchis sinensis</name>
    <name type="common">Chinese liver fluke</name>
    <dbReference type="NCBI Taxonomy" id="79923"/>
    <lineage>
        <taxon>Eukaryota</taxon>
        <taxon>Metazoa</taxon>
        <taxon>Spiralia</taxon>
        <taxon>Lophotrochozoa</taxon>
        <taxon>Platyhelminthes</taxon>
        <taxon>Trematoda</taxon>
        <taxon>Digenea</taxon>
        <taxon>Opisthorchiida</taxon>
        <taxon>Opisthorchiata</taxon>
        <taxon>Opisthorchiidae</taxon>
        <taxon>Clonorchis</taxon>
    </lineage>
</organism>